<evidence type="ECO:0000256" key="3">
    <source>
        <dbReference type="SAM" id="Phobius"/>
    </source>
</evidence>
<dbReference type="PROSITE" id="PS50084">
    <property type="entry name" value="KH_TYPE_1"/>
    <property type="match status" value="1"/>
</dbReference>
<feature type="compositionally biased region" description="Polar residues" evidence="2">
    <location>
        <begin position="410"/>
        <end position="426"/>
    </location>
</feature>
<dbReference type="InterPro" id="IPR002999">
    <property type="entry name" value="Tudor"/>
</dbReference>
<feature type="region of interest" description="Disordered" evidence="2">
    <location>
        <begin position="994"/>
        <end position="1110"/>
    </location>
</feature>
<proteinExistence type="predicted"/>
<dbReference type="PROSITE" id="PS50304">
    <property type="entry name" value="TUDOR"/>
    <property type="match status" value="1"/>
</dbReference>
<keyword evidence="1" id="KW-0694">RNA-binding</keyword>
<dbReference type="InterPro" id="IPR050621">
    <property type="entry name" value="Tudor_domain_containing"/>
</dbReference>
<dbReference type="Pfam" id="PF00567">
    <property type="entry name" value="TUDOR"/>
    <property type="match status" value="1"/>
</dbReference>
<feature type="compositionally biased region" description="Polar residues" evidence="2">
    <location>
        <begin position="997"/>
        <end position="1043"/>
    </location>
</feature>
<keyword evidence="3" id="KW-0812">Transmembrane</keyword>
<feature type="compositionally biased region" description="Basic and acidic residues" evidence="2">
    <location>
        <begin position="931"/>
        <end position="956"/>
    </location>
</feature>
<feature type="transmembrane region" description="Helical" evidence="3">
    <location>
        <begin position="12"/>
        <end position="31"/>
    </location>
</feature>
<feature type="compositionally biased region" description="Polar residues" evidence="2">
    <location>
        <begin position="1078"/>
        <end position="1099"/>
    </location>
</feature>
<feature type="compositionally biased region" description="Polar residues" evidence="2">
    <location>
        <begin position="151"/>
        <end position="166"/>
    </location>
</feature>
<dbReference type="Proteomes" id="UP000747542">
    <property type="component" value="Unassembled WGS sequence"/>
</dbReference>
<dbReference type="Gene3D" id="2.30.30.140">
    <property type="match status" value="1"/>
</dbReference>
<dbReference type="Gene3D" id="2.40.50.90">
    <property type="match status" value="1"/>
</dbReference>
<accession>A0A8J5MK87</accession>
<organism evidence="5 6">
    <name type="scientific">Homarus americanus</name>
    <name type="common">American lobster</name>
    <dbReference type="NCBI Taxonomy" id="6706"/>
    <lineage>
        <taxon>Eukaryota</taxon>
        <taxon>Metazoa</taxon>
        <taxon>Ecdysozoa</taxon>
        <taxon>Arthropoda</taxon>
        <taxon>Crustacea</taxon>
        <taxon>Multicrustacea</taxon>
        <taxon>Malacostraca</taxon>
        <taxon>Eumalacostraca</taxon>
        <taxon>Eucarida</taxon>
        <taxon>Decapoda</taxon>
        <taxon>Pleocyemata</taxon>
        <taxon>Astacidea</taxon>
        <taxon>Nephropoidea</taxon>
        <taxon>Nephropidae</taxon>
        <taxon>Homarus</taxon>
    </lineage>
</organism>
<dbReference type="PANTHER" id="PTHR22948:SF65">
    <property type="entry name" value="A-KINASE ANCHORING PROTEIN 1"/>
    <property type="match status" value="1"/>
</dbReference>
<feature type="compositionally biased region" description="Basic and acidic residues" evidence="2">
    <location>
        <begin position="1044"/>
        <end position="1058"/>
    </location>
</feature>
<dbReference type="GO" id="GO:0005739">
    <property type="term" value="C:mitochondrion"/>
    <property type="evidence" value="ECO:0007669"/>
    <property type="project" value="UniProtKB-ARBA"/>
</dbReference>
<comment type="caution">
    <text evidence="5">The sequence shown here is derived from an EMBL/GenBank/DDBJ whole genome shotgun (WGS) entry which is preliminary data.</text>
</comment>
<dbReference type="PANTHER" id="PTHR22948">
    <property type="entry name" value="TUDOR DOMAIN CONTAINING PROTEIN"/>
    <property type="match status" value="1"/>
</dbReference>
<evidence type="ECO:0000313" key="5">
    <source>
        <dbReference type="EMBL" id="KAG7154297.1"/>
    </source>
</evidence>
<dbReference type="SUPFAM" id="SSF63748">
    <property type="entry name" value="Tudor/PWWP/MBT"/>
    <property type="match status" value="1"/>
</dbReference>
<dbReference type="InterPro" id="IPR004088">
    <property type="entry name" value="KH_dom_type_1"/>
</dbReference>
<evidence type="ECO:0000256" key="1">
    <source>
        <dbReference type="PROSITE-ProRule" id="PRU00117"/>
    </source>
</evidence>
<feature type="compositionally biased region" description="Polar residues" evidence="2">
    <location>
        <begin position="867"/>
        <end position="893"/>
    </location>
</feature>
<feature type="compositionally biased region" description="Low complexity" evidence="2">
    <location>
        <begin position="394"/>
        <end position="403"/>
    </location>
</feature>
<dbReference type="GO" id="GO:0003723">
    <property type="term" value="F:RNA binding"/>
    <property type="evidence" value="ECO:0007669"/>
    <property type="project" value="UniProtKB-UniRule"/>
</dbReference>
<dbReference type="InterPro" id="IPR036612">
    <property type="entry name" value="KH_dom_type_1_sf"/>
</dbReference>
<protein>
    <submittedName>
        <fullName evidence="5">A-kinase anchor protein 1-like</fullName>
    </submittedName>
</protein>
<feature type="compositionally biased region" description="Low complexity" evidence="2">
    <location>
        <begin position="346"/>
        <end position="360"/>
    </location>
</feature>
<dbReference type="SMART" id="SM00322">
    <property type="entry name" value="KH"/>
    <property type="match status" value="1"/>
</dbReference>
<reference evidence="5" key="1">
    <citation type="journal article" date="2021" name="Sci. Adv.">
        <title>The American lobster genome reveals insights on longevity, neural, and immune adaptations.</title>
        <authorList>
            <person name="Polinski J.M."/>
            <person name="Zimin A.V."/>
            <person name="Clark K.F."/>
            <person name="Kohn A.B."/>
            <person name="Sadowski N."/>
            <person name="Timp W."/>
            <person name="Ptitsyn A."/>
            <person name="Khanna P."/>
            <person name="Romanova D.Y."/>
            <person name="Williams P."/>
            <person name="Greenwood S.J."/>
            <person name="Moroz L.L."/>
            <person name="Walt D.R."/>
            <person name="Bodnar A.G."/>
        </authorList>
    </citation>
    <scope>NUCLEOTIDE SEQUENCE</scope>
    <source>
        <strain evidence="5">GMGI-L3</strain>
    </source>
</reference>
<keyword evidence="3" id="KW-0472">Membrane</keyword>
<keyword evidence="3" id="KW-1133">Transmembrane helix</keyword>
<feature type="region of interest" description="Disordered" evidence="2">
    <location>
        <begin position="390"/>
        <end position="440"/>
    </location>
</feature>
<dbReference type="EMBL" id="JAHLQT010044612">
    <property type="protein sequence ID" value="KAG7154297.1"/>
    <property type="molecule type" value="Genomic_DNA"/>
</dbReference>
<gene>
    <name evidence="5" type="primary">Akap1-L</name>
    <name evidence="5" type="ORF">Hamer_G022141</name>
</gene>
<dbReference type="SUPFAM" id="SSF54791">
    <property type="entry name" value="Eukaryotic type KH-domain (KH-domain type I)"/>
    <property type="match status" value="1"/>
</dbReference>
<dbReference type="InterPro" id="IPR035437">
    <property type="entry name" value="SNase_OB-fold_sf"/>
</dbReference>
<dbReference type="GO" id="GO:0010468">
    <property type="term" value="P:regulation of gene expression"/>
    <property type="evidence" value="ECO:0007669"/>
    <property type="project" value="UniProtKB-ARBA"/>
</dbReference>
<feature type="region of interest" description="Disordered" evidence="2">
    <location>
        <begin position="855"/>
        <end position="961"/>
    </location>
</feature>
<feature type="region of interest" description="Disordered" evidence="2">
    <location>
        <begin position="342"/>
        <end position="365"/>
    </location>
</feature>
<evidence type="ECO:0000313" key="6">
    <source>
        <dbReference type="Proteomes" id="UP000747542"/>
    </source>
</evidence>
<dbReference type="Pfam" id="PF00013">
    <property type="entry name" value="KH_1"/>
    <property type="match status" value="1"/>
</dbReference>
<evidence type="ECO:0000259" key="4">
    <source>
        <dbReference type="PROSITE" id="PS50304"/>
    </source>
</evidence>
<dbReference type="Gene3D" id="3.30.1370.10">
    <property type="entry name" value="K Homology domain, type 1"/>
    <property type="match status" value="1"/>
</dbReference>
<name>A0A8J5MK87_HOMAM</name>
<dbReference type="InterPro" id="IPR004087">
    <property type="entry name" value="KH_dom"/>
</dbReference>
<sequence length="1434" mass="153517">MWVSGHQTGMKAALRAAAAITGAGALIYVLLRSRKRQRDPGKHDDFATFSSENITGTCSDVKQTLLAEELDTLGNDVSKESKDFVDKSDNCPYENFNGHVLINGSNSEIIVENYLSGDGDAVSVTKRENILAEENNDVCGDNINTQEKEQSTPSTSNKYGDTSEPSINFVDKVDAEDDVLEFSNESSCSTGKTDVLSHMEETHSTFDDQVRVSNEESAECVNVISTESRDVSKDDGSSLRCVAPVSKENKNAHLSTNFQDKIFTASTSSEISSPRAVLTGMHEMTDSTSEITEAERPSTTVLLQEKEVSSPSVSENECLVAAWADKETEHIKDSSVFTLSSEKPLESISVRSEESVAVSSYTPQEQESLVSTCLEGDKKSDVLLSHDTSTLNLSHESSTSPSSNHDKESTVSPCTAQVESSGSSSLAPDEESTEVQSTFSSNLGLEEGSACSSMMVVEDQGTLSSCLDNEKQSSLSLSLNQEGASTLLTNLNQVEQIGLSSSVACGEQVILSKSLNLDEHLTLSSSLNQEKGCSVSSSLNQEEGCTLSSSLAQDCTLSSSIAQEEGCTLSSSLAQEEGCTLSSSLAQEEEGCTLSSSLAQEEGCTLSSSLAQEEGCTLSSSLAQEEEGCTLSSSLAQEEGCTLSSSLIQDCTLSSSIAQEEGCTLSSSLAQEEGCTLSSSLAQEEEGCTLSSSLAQEEDCTLSSSLAQEEGCTLSSSLAQDCTLPSNLAQEEGCTLSSSLAQEEGCTLSSRLAQEEGCTLSSSLAQEEGCTLSSSLAQEEGCTLSSSLAQEEGCTLSSSLAQEEGCTLSSSSAQEEGCTLSSSLAQEEACTLSSSLAQEEGGTLSTSLNQENCTLSPSLAQEGGGTLSTSLAQEEDSTISSSSAPEEQPTLSISLDHDQESKALLCESQTLESKDKVPVQEGKQSMMSQESPKEKCTELADAEKKDGRAASTKCEETTSEIGPSQFLAKETVDVGMAVEQNNYKQVVIQKTADREQNVNTGTSMSKGDSNIGTSKLNESNNISKLRESVSTGKNTLGESSNTPKKADGSDKGTSRKEQFQINRGDSAATDLDHDPISEQENLNSDSLSLKSVDSGQGSSEIEPETLFNPSTFPASSQEQYIFYEFEIPQTLVGRLIGKKGAFVNKIKATTDATVIVYPHRDRRLKLCSVEAMQRGPHRLAYLGPYSPLGTALASGTIVLEFELWQQAVYPCISEVTSSKQQVRAALDMIRDHFPHNRYPDVSLEQVSTQQPMMTPSHPTLNTQAMQQPLHPSYSALHRLQSCMNLNYGDGSNTPPLPLPVQDGTVCVAQIQGQWMRCQALSTVDDVTLVVLLDLGGTTSLQTSSLRQIRYDYMSLPFQAAQCFLHGVQPVKDDTWDDTSAAVMEELVSNTILFATVVSYTEDGVPLVNLYRRDNDQYVHLNEKLVLLGHARWMS</sequence>
<evidence type="ECO:0000256" key="2">
    <source>
        <dbReference type="SAM" id="MobiDB-lite"/>
    </source>
</evidence>
<feature type="region of interest" description="Disordered" evidence="2">
    <location>
        <begin position="138"/>
        <end position="166"/>
    </location>
</feature>
<feature type="domain" description="Tudor" evidence="4">
    <location>
        <begin position="1299"/>
        <end position="1355"/>
    </location>
</feature>
<keyword evidence="6" id="KW-1185">Reference proteome</keyword>